<dbReference type="AlphaFoldDB" id="A0A1B2E3Y8"/>
<protein>
    <recommendedName>
        <fullName evidence="2">CobQ/CobB/MinD/ParA nucleotide binding domain-containing protein</fullName>
    </recommendedName>
</protein>
<accession>A0A1B2E3Y8</accession>
<gene>
    <name evidence="1" type="ORF">BBD41_19740</name>
</gene>
<sequence length="400" mass="43906">MLPVRFVMAVQDARYVEPLLNYVNGSSYGSSMQVTAFTRPDAFLQYMQSGELPALVVGDAEMLMAWFRLGEPPVPWLLLNEGAELPAACPAGGSHTAKYQPLPRLLEAISACCHESRILTVSGNGNSIGTGLQTGMAAVIGVVSPLSGCGKSTLAMNMAKQFAVLGLRVFYLNLESVNSSVQFPSGCDGMEGSFSRLLYDIKAAQEGGSENVLQVMPYRLRHQGLKCDTFEPSLHVKEIMEMTRSDTELLLRSLGSTGQYDVIVVDTDGASGVREERLQAVLEHAGALIWVLLDDPISMFKSGIRIDQLLQQDESFSGGLMKRSRFVVNRYTGQLVNRPPRKDILIDCMLPYIPSWKQLQQQELLLMSPIYQREVLKLCRQLLGGGDSGLSDVNRGELYA</sequence>
<dbReference type="InterPro" id="IPR027417">
    <property type="entry name" value="P-loop_NTPase"/>
</dbReference>
<dbReference type="EMBL" id="CP016809">
    <property type="protein sequence ID" value="ANY74617.1"/>
    <property type="molecule type" value="Genomic_DNA"/>
</dbReference>
<dbReference type="KEGG" id="pib:BBD41_19740"/>
<dbReference type="GeneID" id="48310512"/>
<evidence type="ECO:0008006" key="2">
    <source>
        <dbReference type="Google" id="ProtNLM"/>
    </source>
</evidence>
<dbReference type="Gene3D" id="3.40.50.300">
    <property type="entry name" value="P-loop containing nucleotide triphosphate hydrolases"/>
    <property type="match status" value="1"/>
</dbReference>
<proteinExistence type="predicted"/>
<evidence type="ECO:0000313" key="1">
    <source>
        <dbReference type="EMBL" id="ANY74617.1"/>
    </source>
</evidence>
<dbReference type="Gene3D" id="3.40.50.10850">
    <property type="entry name" value="Ntrc-like two-domain protein"/>
    <property type="match status" value="1"/>
</dbReference>
<name>A0A1B2E3Y8_9BACL</name>
<reference evidence="1" key="1">
    <citation type="submission" date="2016-08" db="EMBL/GenBank/DDBJ databases">
        <title>Complete Genome Seqeunce of Paenibacillus sp. nov. IHBB 9852 from high altitute lake of Indian trans-Himalayas.</title>
        <authorList>
            <person name="Kiran S."/>
            <person name="Swarnkar M.K."/>
            <person name="Rana A."/>
            <person name="Tewari R."/>
            <person name="Gulati A."/>
        </authorList>
    </citation>
    <scope>NUCLEOTIDE SEQUENCE [LARGE SCALE GENOMIC DNA]</scope>
    <source>
        <strain evidence="1">IHBB 9852</strain>
    </source>
</reference>
<dbReference type="RefSeq" id="WP_099478529.1">
    <property type="nucleotide sequence ID" value="NZ_CP016809.1"/>
</dbReference>
<dbReference type="SUPFAM" id="SSF52540">
    <property type="entry name" value="P-loop containing nucleoside triphosphate hydrolases"/>
    <property type="match status" value="1"/>
</dbReference>
<organism evidence="1">
    <name type="scientific">Paenibacillus ihbetae</name>
    <dbReference type="NCBI Taxonomy" id="1870820"/>
    <lineage>
        <taxon>Bacteria</taxon>
        <taxon>Bacillati</taxon>
        <taxon>Bacillota</taxon>
        <taxon>Bacilli</taxon>
        <taxon>Bacillales</taxon>
        <taxon>Paenibacillaceae</taxon>
        <taxon>Paenibacillus</taxon>
    </lineage>
</organism>